<evidence type="ECO:0008006" key="2">
    <source>
        <dbReference type="Google" id="ProtNLM"/>
    </source>
</evidence>
<protein>
    <recommendedName>
        <fullName evidence="2">LptD C-terminal domain-containing protein</fullName>
    </recommendedName>
</protein>
<dbReference type="EMBL" id="UINC01161242">
    <property type="protein sequence ID" value="SVD60316.1"/>
    <property type="molecule type" value="Genomic_DNA"/>
</dbReference>
<evidence type="ECO:0000313" key="1">
    <source>
        <dbReference type="EMBL" id="SVD60316.1"/>
    </source>
</evidence>
<dbReference type="AlphaFoldDB" id="A0A382WN36"/>
<reference evidence="1" key="1">
    <citation type="submission" date="2018-05" db="EMBL/GenBank/DDBJ databases">
        <authorList>
            <person name="Lanie J.A."/>
            <person name="Ng W.-L."/>
            <person name="Kazmierczak K.M."/>
            <person name="Andrzejewski T.M."/>
            <person name="Davidsen T.M."/>
            <person name="Wayne K.J."/>
            <person name="Tettelin H."/>
            <person name="Glass J.I."/>
            <person name="Rusch D."/>
            <person name="Podicherti R."/>
            <person name="Tsui H.-C.T."/>
            <person name="Winkler M.E."/>
        </authorList>
    </citation>
    <scope>NUCLEOTIDE SEQUENCE</scope>
</reference>
<proteinExistence type="predicted"/>
<sequence length="276" mass="31312">VRLFGQDYLTLNWAQSFDNSTERDDKKVTQPLDRTLIRANWQRRGRDGVTYDGNLVRTGAIFQPGMGFLRRRNYISGNGSAGYGWRPGAGSILNRYGFTVDGSFFERNEDDSVESGAFGLSGQLETRGGHRISASIKRNYEDLTRPFSLSDDVTVPIGSYWFAESRLSYTPPPGDLFRPSASVSRGRFFDGTRLSFSFSPAWSVSRHLRFSGTYQINRIEFYARNQQFTSHLARLRTKLTFTTKTSASTFVQYNSTGDLVALNVRFRYNPKEGNDL</sequence>
<name>A0A382WN36_9ZZZZ</name>
<gene>
    <name evidence="1" type="ORF">METZ01_LOCUS413170</name>
</gene>
<accession>A0A382WN36</accession>
<feature type="non-terminal residue" evidence="1">
    <location>
        <position position="276"/>
    </location>
</feature>
<organism evidence="1">
    <name type="scientific">marine metagenome</name>
    <dbReference type="NCBI Taxonomy" id="408172"/>
    <lineage>
        <taxon>unclassified sequences</taxon>
        <taxon>metagenomes</taxon>
        <taxon>ecological metagenomes</taxon>
    </lineage>
</organism>
<feature type="non-terminal residue" evidence="1">
    <location>
        <position position="1"/>
    </location>
</feature>